<proteinExistence type="predicted"/>
<feature type="compositionally biased region" description="Basic and acidic residues" evidence="1">
    <location>
        <begin position="69"/>
        <end position="85"/>
    </location>
</feature>
<dbReference type="Proteomes" id="UP001627154">
    <property type="component" value="Unassembled WGS sequence"/>
</dbReference>
<evidence type="ECO:0000313" key="3">
    <source>
        <dbReference type="Proteomes" id="UP001627154"/>
    </source>
</evidence>
<reference evidence="2 3" key="1">
    <citation type="journal article" date="2024" name="bioRxiv">
        <title>A reference genome for Trichogramma kaykai: A tiny desert-dwelling parasitoid wasp with competing sex-ratio distorters.</title>
        <authorList>
            <person name="Culotta J."/>
            <person name="Lindsey A.R."/>
        </authorList>
    </citation>
    <scope>NUCLEOTIDE SEQUENCE [LARGE SCALE GENOMIC DNA]</scope>
    <source>
        <strain evidence="2 3">KSX58</strain>
    </source>
</reference>
<dbReference type="EMBL" id="JBJJXI010000022">
    <property type="protein sequence ID" value="KAL3405032.1"/>
    <property type="molecule type" value="Genomic_DNA"/>
</dbReference>
<dbReference type="AlphaFoldDB" id="A0ABD2XIL1"/>
<organism evidence="2 3">
    <name type="scientific">Trichogramma kaykai</name>
    <dbReference type="NCBI Taxonomy" id="54128"/>
    <lineage>
        <taxon>Eukaryota</taxon>
        <taxon>Metazoa</taxon>
        <taxon>Ecdysozoa</taxon>
        <taxon>Arthropoda</taxon>
        <taxon>Hexapoda</taxon>
        <taxon>Insecta</taxon>
        <taxon>Pterygota</taxon>
        <taxon>Neoptera</taxon>
        <taxon>Endopterygota</taxon>
        <taxon>Hymenoptera</taxon>
        <taxon>Apocrita</taxon>
        <taxon>Proctotrupomorpha</taxon>
        <taxon>Chalcidoidea</taxon>
        <taxon>Trichogrammatidae</taxon>
        <taxon>Trichogramma</taxon>
    </lineage>
</organism>
<feature type="region of interest" description="Disordered" evidence="1">
    <location>
        <begin position="61"/>
        <end position="94"/>
    </location>
</feature>
<comment type="caution">
    <text evidence="2">The sequence shown here is derived from an EMBL/GenBank/DDBJ whole genome shotgun (WGS) entry which is preliminary data.</text>
</comment>
<sequence length="94" mass="10625">MLLPARPQEARDESKYFLSGVGSNSSNSQMNSSSSGSSSVALDQRVSLAAREVSTRNCYTHTHTHRHIYSREQPGRRRHIESKEQFDDETISNE</sequence>
<accession>A0ABD2XIL1</accession>
<protein>
    <submittedName>
        <fullName evidence="2">Uncharacterized protein</fullName>
    </submittedName>
</protein>
<evidence type="ECO:0000256" key="1">
    <source>
        <dbReference type="SAM" id="MobiDB-lite"/>
    </source>
</evidence>
<name>A0ABD2XIL1_9HYME</name>
<feature type="compositionally biased region" description="Low complexity" evidence="1">
    <location>
        <begin position="19"/>
        <end position="39"/>
    </location>
</feature>
<evidence type="ECO:0000313" key="2">
    <source>
        <dbReference type="EMBL" id="KAL3405032.1"/>
    </source>
</evidence>
<gene>
    <name evidence="2" type="ORF">TKK_002667</name>
</gene>
<keyword evidence="3" id="KW-1185">Reference proteome</keyword>
<feature type="region of interest" description="Disordered" evidence="1">
    <location>
        <begin position="1"/>
        <end position="42"/>
    </location>
</feature>